<feature type="transmembrane region" description="Helical" evidence="5">
    <location>
        <begin position="124"/>
        <end position="145"/>
    </location>
</feature>
<evidence type="ECO:0000313" key="8">
    <source>
        <dbReference type="Proteomes" id="UP000663854"/>
    </source>
</evidence>
<comment type="caution">
    <text evidence="6">The sequence shown here is derived from an EMBL/GenBank/DDBJ whole genome shotgun (WGS) entry which is preliminary data.</text>
</comment>
<dbReference type="Proteomes" id="UP000663870">
    <property type="component" value="Unassembled WGS sequence"/>
</dbReference>
<sequence>MVQYNIQENQQLRIFGPFFATMLLTIVVWVYMYIRRIHFISSMNLRPEQLIRPGELARISPPAVSNPSDNLKNLFEVPVLFYALAIYLYITKQVDTTYVVAAWIFFVFRVLHSSIHCTFNAIYLRFYCYLFSCLALFLMLFRAVLIHCFS</sequence>
<reference evidence="6" key="1">
    <citation type="submission" date="2021-02" db="EMBL/GenBank/DDBJ databases">
        <authorList>
            <person name="Nowell W R."/>
        </authorList>
    </citation>
    <scope>NUCLEOTIDE SEQUENCE</scope>
</reference>
<dbReference type="InterPro" id="IPR001129">
    <property type="entry name" value="Membr-assoc_MAPEG"/>
</dbReference>
<dbReference type="SUPFAM" id="SSF161084">
    <property type="entry name" value="MAPEG domain-like"/>
    <property type="match status" value="1"/>
</dbReference>
<dbReference type="Proteomes" id="UP000663854">
    <property type="component" value="Unassembled WGS sequence"/>
</dbReference>
<protein>
    <recommendedName>
        <fullName evidence="10">MAPEG family protein</fullName>
    </recommendedName>
</protein>
<name>A0A815KVI4_9BILA</name>
<keyword evidence="4 5" id="KW-0472">Membrane</keyword>
<evidence type="ECO:0000256" key="1">
    <source>
        <dbReference type="ARBA" id="ARBA00004370"/>
    </source>
</evidence>
<comment type="subcellular location">
    <subcellularLocation>
        <location evidence="1">Membrane</location>
    </subcellularLocation>
</comment>
<proteinExistence type="predicted"/>
<dbReference type="InterPro" id="IPR023352">
    <property type="entry name" value="MAPEG-like_dom_sf"/>
</dbReference>
<dbReference type="AlphaFoldDB" id="A0A815KVI4"/>
<evidence type="ECO:0000256" key="2">
    <source>
        <dbReference type="ARBA" id="ARBA00022692"/>
    </source>
</evidence>
<feature type="transmembrane region" description="Helical" evidence="5">
    <location>
        <begin position="14"/>
        <end position="34"/>
    </location>
</feature>
<evidence type="ECO:0000256" key="5">
    <source>
        <dbReference type="SAM" id="Phobius"/>
    </source>
</evidence>
<dbReference type="EMBL" id="CAJNOH010005442">
    <property type="protein sequence ID" value="CAF1398295.1"/>
    <property type="molecule type" value="Genomic_DNA"/>
</dbReference>
<evidence type="ECO:0000313" key="7">
    <source>
        <dbReference type="EMBL" id="CAF1623387.1"/>
    </source>
</evidence>
<dbReference type="EMBL" id="CAJNOL010006933">
    <property type="protein sequence ID" value="CAF1623387.1"/>
    <property type="molecule type" value="Genomic_DNA"/>
</dbReference>
<evidence type="ECO:0008006" key="10">
    <source>
        <dbReference type="Google" id="ProtNLM"/>
    </source>
</evidence>
<evidence type="ECO:0000256" key="4">
    <source>
        <dbReference type="ARBA" id="ARBA00023136"/>
    </source>
</evidence>
<accession>A0A815KVI4</accession>
<evidence type="ECO:0000313" key="9">
    <source>
        <dbReference type="Proteomes" id="UP000663870"/>
    </source>
</evidence>
<feature type="transmembrane region" description="Helical" evidence="5">
    <location>
        <begin position="96"/>
        <end position="112"/>
    </location>
</feature>
<keyword evidence="3 5" id="KW-1133">Transmembrane helix</keyword>
<keyword evidence="2 5" id="KW-0812">Transmembrane</keyword>
<feature type="transmembrane region" description="Helical" evidence="5">
    <location>
        <begin position="73"/>
        <end position="90"/>
    </location>
</feature>
<gene>
    <name evidence="7" type="ORF">JXQ802_LOCUS50874</name>
    <name evidence="6" type="ORF">PYM288_LOCUS34688</name>
</gene>
<evidence type="ECO:0000256" key="3">
    <source>
        <dbReference type="ARBA" id="ARBA00022989"/>
    </source>
</evidence>
<dbReference type="Pfam" id="PF01124">
    <property type="entry name" value="MAPEG"/>
    <property type="match status" value="1"/>
</dbReference>
<keyword evidence="9" id="KW-1185">Reference proteome</keyword>
<organism evidence="6 8">
    <name type="scientific">Rotaria sordida</name>
    <dbReference type="NCBI Taxonomy" id="392033"/>
    <lineage>
        <taxon>Eukaryota</taxon>
        <taxon>Metazoa</taxon>
        <taxon>Spiralia</taxon>
        <taxon>Gnathifera</taxon>
        <taxon>Rotifera</taxon>
        <taxon>Eurotatoria</taxon>
        <taxon>Bdelloidea</taxon>
        <taxon>Philodinida</taxon>
        <taxon>Philodinidae</taxon>
        <taxon>Rotaria</taxon>
    </lineage>
</organism>
<evidence type="ECO:0000313" key="6">
    <source>
        <dbReference type="EMBL" id="CAF1398295.1"/>
    </source>
</evidence>
<dbReference type="GO" id="GO:0016020">
    <property type="term" value="C:membrane"/>
    <property type="evidence" value="ECO:0007669"/>
    <property type="project" value="UniProtKB-SubCell"/>
</dbReference>
<dbReference type="Gene3D" id="1.20.120.550">
    <property type="entry name" value="Membrane associated eicosanoid/glutathione metabolism-like domain"/>
    <property type="match status" value="1"/>
</dbReference>